<protein>
    <submittedName>
        <fullName evidence="2">Uncharacterized protein</fullName>
    </submittedName>
</protein>
<keyword evidence="3" id="KW-1185">Reference proteome</keyword>
<keyword evidence="1" id="KW-1133">Transmembrane helix</keyword>
<gene>
    <name evidence="2" type="ORF">SAMN05428946_2551</name>
</gene>
<proteinExistence type="predicted"/>
<evidence type="ECO:0000256" key="1">
    <source>
        <dbReference type="SAM" id="Phobius"/>
    </source>
</evidence>
<evidence type="ECO:0000313" key="3">
    <source>
        <dbReference type="Proteomes" id="UP000187550"/>
    </source>
</evidence>
<feature type="transmembrane region" description="Helical" evidence="1">
    <location>
        <begin position="15"/>
        <end position="36"/>
    </location>
</feature>
<dbReference type="AlphaFoldDB" id="A0A1U7PMJ2"/>
<name>A0A1U7PMJ2_9BACI</name>
<dbReference type="EMBL" id="FTPL01000004">
    <property type="protein sequence ID" value="SIT90942.1"/>
    <property type="molecule type" value="Genomic_DNA"/>
</dbReference>
<dbReference type="Proteomes" id="UP000187550">
    <property type="component" value="Unassembled WGS sequence"/>
</dbReference>
<keyword evidence="1" id="KW-0472">Membrane</keyword>
<organism evidence="2 3">
    <name type="scientific">Edaphobacillus lindanitolerans</name>
    <dbReference type="NCBI Taxonomy" id="550447"/>
    <lineage>
        <taxon>Bacteria</taxon>
        <taxon>Bacillati</taxon>
        <taxon>Bacillota</taxon>
        <taxon>Bacilli</taxon>
        <taxon>Bacillales</taxon>
        <taxon>Bacillaceae</taxon>
        <taxon>Edaphobacillus</taxon>
    </lineage>
</organism>
<reference evidence="3" key="1">
    <citation type="submission" date="2017-01" db="EMBL/GenBank/DDBJ databases">
        <authorList>
            <person name="Varghese N."/>
            <person name="Submissions S."/>
        </authorList>
    </citation>
    <scope>NUCLEOTIDE SEQUENCE [LARGE SCALE GENOMIC DNA]</scope>
    <source>
        <strain evidence="3">MNA4</strain>
    </source>
</reference>
<keyword evidence="1" id="KW-0812">Transmembrane</keyword>
<sequence length="45" mass="5131">MSKYEISLSFTKKDAVIFGGLFFLFYGAFNIASLFLKDVLTLVFK</sequence>
<evidence type="ECO:0000313" key="2">
    <source>
        <dbReference type="EMBL" id="SIT90942.1"/>
    </source>
</evidence>
<accession>A0A1U7PMJ2</accession>